<evidence type="ECO:0000313" key="4">
    <source>
        <dbReference type="Proteomes" id="UP000996601"/>
    </source>
</evidence>
<comment type="caution">
    <text evidence="3">The sequence shown here is derived from an EMBL/GenBank/DDBJ whole genome shotgun (WGS) entry which is preliminary data.</text>
</comment>
<protein>
    <recommendedName>
        <fullName evidence="2">Cation-transporting P-type ATPase C-terminal domain-containing protein</fullName>
    </recommendedName>
</protein>
<evidence type="ECO:0000313" key="3">
    <source>
        <dbReference type="EMBL" id="MCQ4633691.1"/>
    </source>
</evidence>
<organism evidence="3 4">
    <name type="scientific">Shinella lacus</name>
    <dbReference type="NCBI Taxonomy" id="2654216"/>
    <lineage>
        <taxon>Bacteria</taxon>
        <taxon>Pseudomonadati</taxon>
        <taxon>Pseudomonadota</taxon>
        <taxon>Alphaproteobacteria</taxon>
        <taxon>Hyphomicrobiales</taxon>
        <taxon>Rhizobiaceae</taxon>
        <taxon>Shinella</taxon>
    </lineage>
</organism>
<dbReference type="Pfam" id="PF00689">
    <property type="entry name" value="Cation_ATPase_C"/>
    <property type="match status" value="1"/>
</dbReference>
<reference evidence="3" key="1">
    <citation type="submission" date="2021-07" db="EMBL/GenBank/DDBJ databases">
        <title>Shinella sp. nov., a novel member of the genus Shinella from water.</title>
        <authorList>
            <person name="Deng Y."/>
        </authorList>
    </citation>
    <scope>NUCLEOTIDE SEQUENCE</scope>
    <source>
        <strain evidence="3">CPCC 100929</strain>
    </source>
</reference>
<sequence>MCFRISRGGDASLAGAKGTPAVPAAIAVVVAAQLLFTFAPFMHALFGTAPIALPDGLLILAIGVITMAVLECERAVVRKVWSGSGYGDGRSGLAEA</sequence>
<feature type="transmembrane region" description="Helical" evidence="1">
    <location>
        <begin position="21"/>
        <end position="45"/>
    </location>
</feature>
<dbReference type="InterPro" id="IPR023298">
    <property type="entry name" value="ATPase_P-typ_TM_dom_sf"/>
</dbReference>
<name>A0ABT1RES1_9HYPH</name>
<evidence type="ECO:0000259" key="2">
    <source>
        <dbReference type="Pfam" id="PF00689"/>
    </source>
</evidence>
<keyword evidence="1" id="KW-1133">Transmembrane helix</keyword>
<dbReference type="Proteomes" id="UP000996601">
    <property type="component" value="Unassembled WGS sequence"/>
</dbReference>
<dbReference type="Gene3D" id="1.20.1110.10">
    <property type="entry name" value="Calcium-transporting ATPase, transmembrane domain"/>
    <property type="match status" value="1"/>
</dbReference>
<keyword evidence="1" id="KW-0472">Membrane</keyword>
<dbReference type="RefSeq" id="WP_256120310.1">
    <property type="nucleotide sequence ID" value="NZ_WHSB02000014.1"/>
</dbReference>
<dbReference type="InterPro" id="IPR006068">
    <property type="entry name" value="ATPase_P-typ_cation-transptr_C"/>
</dbReference>
<proteinExistence type="predicted"/>
<feature type="transmembrane region" description="Helical" evidence="1">
    <location>
        <begin position="51"/>
        <end position="70"/>
    </location>
</feature>
<evidence type="ECO:0000256" key="1">
    <source>
        <dbReference type="SAM" id="Phobius"/>
    </source>
</evidence>
<gene>
    <name evidence="3" type="ORF">GB927_026895</name>
</gene>
<dbReference type="EMBL" id="WHSB02000014">
    <property type="protein sequence ID" value="MCQ4633691.1"/>
    <property type="molecule type" value="Genomic_DNA"/>
</dbReference>
<keyword evidence="4" id="KW-1185">Reference proteome</keyword>
<keyword evidence="1" id="KW-0812">Transmembrane</keyword>
<dbReference type="SUPFAM" id="SSF81665">
    <property type="entry name" value="Calcium ATPase, transmembrane domain M"/>
    <property type="match status" value="1"/>
</dbReference>
<feature type="domain" description="Cation-transporting P-type ATPase C-terminal" evidence="2">
    <location>
        <begin position="17"/>
        <end position="75"/>
    </location>
</feature>
<accession>A0ABT1RES1</accession>